<evidence type="ECO:0000313" key="3">
    <source>
        <dbReference type="EMBL" id="XBL14356.1"/>
    </source>
</evidence>
<dbReference type="RefSeq" id="WP_308992177.1">
    <property type="nucleotide sequence ID" value="NZ_CP155618.1"/>
</dbReference>
<dbReference type="AlphaFoldDB" id="A0AAU7EFM6"/>
<dbReference type="Gene3D" id="3.90.1580.10">
    <property type="entry name" value="paralog of FGE (formylglycine-generating enzyme)"/>
    <property type="match status" value="2"/>
</dbReference>
<dbReference type="InterPro" id="IPR005532">
    <property type="entry name" value="SUMF_dom"/>
</dbReference>
<evidence type="ECO:0000256" key="1">
    <source>
        <dbReference type="SAM" id="MobiDB-lite"/>
    </source>
</evidence>
<accession>A0AAU7EFM6</accession>
<reference evidence="3" key="1">
    <citation type="submission" date="2024-04" db="EMBL/GenBank/DDBJ databases">
        <title>Mariniflexile litorale, isolated from the shallow sediments of the Sea of Japan.</title>
        <authorList>
            <person name="Romanenko L."/>
            <person name="Isaeva M."/>
        </authorList>
    </citation>
    <scope>NUCLEOTIDE SEQUENCE [LARGE SCALE GENOMIC DNA]</scope>
    <source>
        <strain evidence="3">KMM 9835</strain>
    </source>
</reference>
<name>A0AAU7EFM6_9FLAO</name>
<dbReference type="PANTHER" id="PTHR23150">
    <property type="entry name" value="SULFATASE MODIFYING FACTOR 1, 2"/>
    <property type="match status" value="1"/>
</dbReference>
<dbReference type="Proteomes" id="UP001224325">
    <property type="component" value="Chromosome"/>
</dbReference>
<protein>
    <submittedName>
        <fullName evidence="3">Formylglycine-generating enzyme family protein</fullName>
    </submittedName>
</protein>
<dbReference type="InterPro" id="IPR042095">
    <property type="entry name" value="SUMF_sf"/>
</dbReference>
<evidence type="ECO:0000313" key="4">
    <source>
        <dbReference type="Proteomes" id="UP001224325"/>
    </source>
</evidence>
<feature type="domain" description="Sulfatase-modifying factor enzyme-like" evidence="2">
    <location>
        <begin position="46"/>
        <end position="259"/>
    </location>
</feature>
<dbReference type="PANTHER" id="PTHR23150:SF19">
    <property type="entry name" value="FORMYLGLYCINE-GENERATING ENZYME"/>
    <property type="match status" value="1"/>
</dbReference>
<dbReference type="KEGG" id="mlil:QLS71_018860"/>
<sequence length="488" mass="54638">MRYRILLFPILLLAYSCSKTTDKTSSNLSPVAFGDTITISHLNMVMLPIPSGSITLKNTDFETSDEKLTQVSLSNFWLAKTEVTQAQYEKIMGNNPSYFKGANLPIEQVSWEDAMNFCHKLTDQEHAAGRIPIGYTYTLPAEAQWEYACRAGTTGDYAGNLDDMGWYVNNSEDKSHPVGLKKANAWGLYDMHGNIREWCLDWYGDYPGGSKTNYSGPASGTHRVSRGGNWHRGAEASTASKRSKETQGRCDDLNGFRIALSPIPEIKIVMVPIPEGTFTLRNTGNNKEKSLTEVTLSKFWLGETEITQAQYKSIMGIGSPHFQGPNLPMEHASWENAMDFCKKLNDIERAAGRLHDGYEYTLPTEAQWEYASLAGTSGDYTKEIDSMAWYKNNSERETHPVGTKKPNNWGLYDMQGNVRELCYDWYTESYPGGSVKDYKGPLSGNYRVLKGGSWADSAENCNPTNRGYRSEGRKGELLGFRIALSSIR</sequence>
<dbReference type="InterPro" id="IPR016187">
    <property type="entry name" value="CTDL_fold"/>
</dbReference>
<organism evidence="3 4">
    <name type="scientific">Mariniflexile litorale</name>
    <dbReference type="NCBI Taxonomy" id="3045158"/>
    <lineage>
        <taxon>Bacteria</taxon>
        <taxon>Pseudomonadati</taxon>
        <taxon>Bacteroidota</taxon>
        <taxon>Flavobacteriia</taxon>
        <taxon>Flavobacteriales</taxon>
        <taxon>Flavobacteriaceae</taxon>
        <taxon>Mariniflexile</taxon>
    </lineage>
</organism>
<gene>
    <name evidence="3" type="ORF">QLS71_018860</name>
</gene>
<proteinExistence type="predicted"/>
<dbReference type="Pfam" id="PF03781">
    <property type="entry name" value="FGE-sulfatase"/>
    <property type="match status" value="2"/>
</dbReference>
<evidence type="ECO:0000259" key="2">
    <source>
        <dbReference type="Pfam" id="PF03781"/>
    </source>
</evidence>
<feature type="domain" description="Sulfatase-modifying factor enzyme-like" evidence="2">
    <location>
        <begin position="270"/>
        <end position="483"/>
    </location>
</feature>
<dbReference type="GO" id="GO:0120147">
    <property type="term" value="F:formylglycine-generating oxidase activity"/>
    <property type="evidence" value="ECO:0007669"/>
    <property type="project" value="TreeGrafter"/>
</dbReference>
<feature type="region of interest" description="Disordered" evidence="1">
    <location>
        <begin position="217"/>
        <end position="248"/>
    </location>
</feature>
<dbReference type="PROSITE" id="PS51257">
    <property type="entry name" value="PROKAR_LIPOPROTEIN"/>
    <property type="match status" value="1"/>
</dbReference>
<dbReference type="EMBL" id="CP155618">
    <property type="protein sequence ID" value="XBL14356.1"/>
    <property type="molecule type" value="Genomic_DNA"/>
</dbReference>
<dbReference type="InterPro" id="IPR051043">
    <property type="entry name" value="Sulfatase_Mod_Factor_Kinase"/>
</dbReference>
<dbReference type="SUPFAM" id="SSF56436">
    <property type="entry name" value="C-type lectin-like"/>
    <property type="match status" value="2"/>
</dbReference>
<keyword evidence="4" id="KW-1185">Reference proteome</keyword>